<proteinExistence type="predicted"/>
<name>A0ABT0DCQ8_9HYPH</name>
<dbReference type="Pfam" id="PF10109">
    <property type="entry name" value="Phage_TAC_7"/>
    <property type="match status" value="1"/>
</dbReference>
<comment type="caution">
    <text evidence="1">The sequence shown here is derived from an EMBL/GenBank/DDBJ whole genome shotgun (WGS) entry which is preliminary data.</text>
</comment>
<accession>A0ABT0DCQ8</accession>
<evidence type="ECO:0000313" key="1">
    <source>
        <dbReference type="EMBL" id="MCK0197751.1"/>
    </source>
</evidence>
<protein>
    <submittedName>
        <fullName evidence="1">Phage tail assembly protein</fullName>
    </submittedName>
</protein>
<dbReference type="InterPro" id="IPR019289">
    <property type="entry name" value="Phage_tail_E/E"/>
</dbReference>
<evidence type="ECO:0000313" key="2">
    <source>
        <dbReference type="Proteomes" id="UP001203284"/>
    </source>
</evidence>
<keyword evidence="2" id="KW-1185">Reference proteome</keyword>
<dbReference type="RefSeq" id="WP_247029642.1">
    <property type="nucleotide sequence ID" value="NZ_JALKCH010000007.1"/>
</dbReference>
<reference evidence="1 2" key="1">
    <citation type="submission" date="2022-04" db="EMBL/GenBank/DDBJ databases">
        <authorList>
            <person name="Grouzdev D.S."/>
            <person name="Pantiukh K.S."/>
            <person name="Krutkina M.S."/>
        </authorList>
    </citation>
    <scope>NUCLEOTIDE SEQUENCE [LARGE SCALE GENOMIC DNA]</scope>
    <source>
        <strain evidence="1 2">6x-1</strain>
    </source>
</reference>
<dbReference type="EMBL" id="JALKCH010000007">
    <property type="protein sequence ID" value="MCK0197751.1"/>
    <property type="molecule type" value="Genomic_DNA"/>
</dbReference>
<dbReference type="Proteomes" id="UP001203284">
    <property type="component" value="Unassembled WGS sequence"/>
</dbReference>
<gene>
    <name evidence="1" type="ORF">MWN34_12595</name>
</gene>
<sequence>MSTVDLKYPVTVDGKTYASLTLRRSTVGDLAAADLVTGATKQAAAVLASVCGVPMNVILGLDTIDYSALAEASAAVMGESAAAA</sequence>
<organism evidence="1 2">
    <name type="scientific">Ancylobacter crimeensis</name>
    <dbReference type="NCBI Taxonomy" id="2579147"/>
    <lineage>
        <taxon>Bacteria</taxon>
        <taxon>Pseudomonadati</taxon>
        <taxon>Pseudomonadota</taxon>
        <taxon>Alphaproteobacteria</taxon>
        <taxon>Hyphomicrobiales</taxon>
        <taxon>Xanthobacteraceae</taxon>
        <taxon>Ancylobacter</taxon>
    </lineage>
</organism>